<evidence type="ECO:0000313" key="1">
    <source>
        <dbReference type="EMBL" id="MFD1314940.1"/>
    </source>
</evidence>
<evidence type="ECO:0000313" key="2">
    <source>
        <dbReference type="Proteomes" id="UP001597201"/>
    </source>
</evidence>
<organism evidence="1 2">
    <name type="scientific">Namhaeicola litoreus</name>
    <dbReference type="NCBI Taxonomy" id="1052145"/>
    <lineage>
        <taxon>Bacteria</taxon>
        <taxon>Pseudomonadati</taxon>
        <taxon>Bacteroidota</taxon>
        <taxon>Flavobacteriia</taxon>
        <taxon>Flavobacteriales</taxon>
        <taxon>Flavobacteriaceae</taxon>
        <taxon>Namhaeicola</taxon>
    </lineage>
</organism>
<dbReference type="EMBL" id="JBHTMY010000002">
    <property type="protein sequence ID" value="MFD1314940.1"/>
    <property type="molecule type" value="Genomic_DNA"/>
</dbReference>
<sequence length="116" mass="13320">MRNNVLVLALCLLFIGIGYAQKVEPKYEKQDDLVKVSYFFDNGDLKEVGYFKENKLHGQWIAFNEEGKKVTVANYEEGKKVGTWYVVTNDSVKELVYDANKLVSVKDINTTEITFI</sequence>
<keyword evidence="2" id="KW-1185">Reference proteome</keyword>
<gene>
    <name evidence="1" type="ORF">ACFQ39_04885</name>
</gene>
<comment type="caution">
    <text evidence="1">The sequence shown here is derived from an EMBL/GenBank/DDBJ whole genome shotgun (WGS) entry which is preliminary data.</text>
</comment>
<dbReference type="RefSeq" id="WP_377176865.1">
    <property type="nucleotide sequence ID" value="NZ_JBHTMY010000002.1"/>
</dbReference>
<name>A0ABW3Y0I0_9FLAO</name>
<reference evidence="2" key="1">
    <citation type="journal article" date="2019" name="Int. J. Syst. Evol. Microbiol.">
        <title>The Global Catalogue of Microorganisms (GCM) 10K type strain sequencing project: providing services to taxonomists for standard genome sequencing and annotation.</title>
        <authorList>
            <consortium name="The Broad Institute Genomics Platform"/>
            <consortium name="The Broad Institute Genome Sequencing Center for Infectious Disease"/>
            <person name="Wu L."/>
            <person name="Ma J."/>
        </authorList>
    </citation>
    <scope>NUCLEOTIDE SEQUENCE [LARGE SCALE GENOMIC DNA]</scope>
    <source>
        <strain evidence="2">CCUG 61485</strain>
    </source>
</reference>
<accession>A0ABW3Y0I0</accession>
<protein>
    <recommendedName>
        <fullName evidence="3">Nicotinic acid mononucleotide adenyltransferase</fullName>
    </recommendedName>
</protein>
<proteinExistence type="predicted"/>
<dbReference type="Proteomes" id="UP001597201">
    <property type="component" value="Unassembled WGS sequence"/>
</dbReference>
<dbReference type="SUPFAM" id="SSF82185">
    <property type="entry name" value="Histone H3 K4-specific methyltransferase SET7/9 N-terminal domain"/>
    <property type="match status" value="1"/>
</dbReference>
<evidence type="ECO:0008006" key="3">
    <source>
        <dbReference type="Google" id="ProtNLM"/>
    </source>
</evidence>
<dbReference type="Gene3D" id="2.20.110.10">
    <property type="entry name" value="Histone H3 K4-specific methyltransferase SET7/9 N-terminal domain"/>
    <property type="match status" value="1"/>
</dbReference>